<sequence length="192" mass="21354">MVAISAIAQNTDVSHEREETWKVFNVFHRVASQVAAPDLGFKPGFSERTPKVLFLLGSDIGCITCQDFPKDSFIIYQDHHGDAGAPVAEIILPGGPYTEKCSINMNTEGCAQQAKVAVTPPGVAREEWKIIRAISEKQVPPNLMQYDDAEKANYFKQANERSKISCYLPPACGYLIIERDLIKLYLNISLYS</sequence>
<dbReference type="Gene3D" id="3.40.50.740">
    <property type="match status" value="1"/>
</dbReference>
<evidence type="ECO:0000313" key="4">
    <source>
        <dbReference type="Ensembl" id="ENSMALP00000014943.1"/>
    </source>
</evidence>
<keyword evidence="5" id="KW-1185">Reference proteome</keyword>
<dbReference type="Pfam" id="PF00384">
    <property type="entry name" value="Molybdopterin"/>
    <property type="match status" value="1"/>
</dbReference>
<organism evidence="4 5">
    <name type="scientific">Monopterus albus</name>
    <name type="common">Swamp eel</name>
    <dbReference type="NCBI Taxonomy" id="43700"/>
    <lineage>
        <taxon>Eukaryota</taxon>
        <taxon>Metazoa</taxon>
        <taxon>Chordata</taxon>
        <taxon>Craniata</taxon>
        <taxon>Vertebrata</taxon>
        <taxon>Euteleostomi</taxon>
        <taxon>Actinopterygii</taxon>
        <taxon>Neopterygii</taxon>
        <taxon>Teleostei</taxon>
        <taxon>Neoteleostei</taxon>
        <taxon>Acanthomorphata</taxon>
        <taxon>Anabantaria</taxon>
        <taxon>Synbranchiformes</taxon>
        <taxon>Synbranchidae</taxon>
        <taxon>Monopterus</taxon>
    </lineage>
</organism>
<dbReference type="InterPro" id="IPR050123">
    <property type="entry name" value="Prok_molybdopt-oxidoreductase"/>
</dbReference>
<proteinExistence type="predicted"/>
<protein>
    <recommendedName>
        <fullName evidence="3">Molybdopterin oxidoreductase domain-containing protein</fullName>
    </recommendedName>
</protein>
<evidence type="ECO:0000256" key="1">
    <source>
        <dbReference type="ARBA" id="ARBA00001966"/>
    </source>
</evidence>
<comment type="cofactor">
    <cofactor evidence="2">
        <name>[2Fe-2S] cluster</name>
        <dbReference type="ChEBI" id="CHEBI:190135"/>
    </cofactor>
</comment>
<dbReference type="PANTHER" id="PTHR43105">
    <property type="entry name" value="RESPIRATORY NITRATE REDUCTASE"/>
    <property type="match status" value="1"/>
</dbReference>
<dbReference type="InterPro" id="IPR006656">
    <property type="entry name" value="Mopterin_OxRdtase"/>
</dbReference>
<dbReference type="PANTHER" id="PTHR43105:SF13">
    <property type="entry name" value="NADH-UBIQUINONE OXIDOREDUCTASE 75 KDA SUBUNIT, MITOCHONDRIAL"/>
    <property type="match status" value="1"/>
</dbReference>
<evidence type="ECO:0000313" key="5">
    <source>
        <dbReference type="Proteomes" id="UP000261600"/>
    </source>
</evidence>
<dbReference type="Proteomes" id="UP000261600">
    <property type="component" value="Unplaced"/>
</dbReference>
<dbReference type="Ensembl" id="ENSMALT00000015251.1">
    <property type="protein sequence ID" value="ENSMALP00000014943.1"/>
    <property type="gene ID" value="ENSMALG00000010484.1"/>
</dbReference>
<dbReference type="SUPFAM" id="SSF53706">
    <property type="entry name" value="Formate dehydrogenase/DMSO reductase, domains 1-3"/>
    <property type="match status" value="1"/>
</dbReference>
<comment type="cofactor">
    <cofactor evidence="1">
        <name>[4Fe-4S] cluster</name>
        <dbReference type="ChEBI" id="CHEBI:49883"/>
    </cofactor>
</comment>
<feature type="domain" description="Molybdopterin oxidoreductase" evidence="3">
    <location>
        <begin position="3"/>
        <end position="137"/>
    </location>
</feature>
<dbReference type="GO" id="GO:0016020">
    <property type="term" value="C:membrane"/>
    <property type="evidence" value="ECO:0007669"/>
    <property type="project" value="TreeGrafter"/>
</dbReference>
<dbReference type="AlphaFoldDB" id="A0A3Q3J8C1"/>
<evidence type="ECO:0000256" key="2">
    <source>
        <dbReference type="ARBA" id="ARBA00034078"/>
    </source>
</evidence>
<name>A0A3Q3J8C1_MONAL</name>
<reference evidence="4" key="2">
    <citation type="submission" date="2025-09" db="UniProtKB">
        <authorList>
            <consortium name="Ensembl"/>
        </authorList>
    </citation>
    <scope>IDENTIFICATION</scope>
</reference>
<accession>A0A3Q3J8C1</accession>
<evidence type="ECO:0000259" key="3">
    <source>
        <dbReference type="Pfam" id="PF00384"/>
    </source>
</evidence>
<dbReference type="STRING" id="43700.ENSMALP00000014943"/>
<reference evidence="4" key="1">
    <citation type="submission" date="2025-08" db="UniProtKB">
        <authorList>
            <consortium name="Ensembl"/>
        </authorList>
    </citation>
    <scope>IDENTIFICATION</scope>
</reference>
<dbReference type="GO" id="GO:0016491">
    <property type="term" value="F:oxidoreductase activity"/>
    <property type="evidence" value="ECO:0007669"/>
    <property type="project" value="InterPro"/>
</dbReference>